<sequence length="507" mass="56796">MSALTPISWGLLATGLVLGYIIRQVLAANRANSVEQKLKEKTEKAKKEADLIISEAKQKSLEVLENAQKEIKEQKDKLDKSEERLINKEESLQEQLSNLTSRQEKVDIQLKENEKAKEEINEIRDKAVEKLEKIANLSATEAKERMMSELLEQNKEEVLTAVSKIEKERRNEIEKKASEVITTALMRYARTHVADATTSSVHLPDEELKGKIIGREGRNIKALERATGVDIIVDETPQSVILSSFDPLRREIARLTLEKLIKDGRIQPAKIEEKVEESKMDLIRHMQDIGEKATLEIGISGFSKEILQLIGRLHFRTSYGQNVLVHSIEMAHIAGMIAAEVGANVEIAKKGALVHDIGKAISHEVEGTHVELGRKILAKYGAEEAVIKAMESHHEDYPFSTPESFIVTAADILSAGRPGARRDTVEQYLKRVKELETLAGSFDGVSKAYALSAGREVRVFVVPEMIDDFGAYQLAKNISHKIQTELKYPGEIKVNVIRESRAVEYAR</sequence>
<protein>
    <recommendedName>
        <fullName evidence="5 6">Ribonuclease Y</fullName>
        <shortName evidence="5">RNase Y</shortName>
        <ecNumber evidence="5 6">3.1.-.-</ecNumber>
    </recommendedName>
</protein>
<dbReference type="InterPro" id="IPR006674">
    <property type="entry name" value="HD_domain"/>
</dbReference>
<dbReference type="InterPro" id="IPR036612">
    <property type="entry name" value="KH_dom_type_1_sf"/>
</dbReference>
<dbReference type="InterPro" id="IPR017705">
    <property type="entry name" value="Ribonuclease_Y"/>
</dbReference>
<dbReference type="CDD" id="cd00077">
    <property type="entry name" value="HDc"/>
    <property type="match status" value="1"/>
</dbReference>
<proteinExistence type="inferred from homology"/>
<dbReference type="AlphaFoldDB" id="A0A2M6WKR9"/>
<dbReference type="PROSITE" id="PS51831">
    <property type="entry name" value="HD"/>
    <property type="match status" value="1"/>
</dbReference>
<evidence type="ECO:0000256" key="2">
    <source>
        <dbReference type="ARBA" id="ARBA00022759"/>
    </source>
</evidence>
<dbReference type="InterPro" id="IPR022711">
    <property type="entry name" value="RNase_Y_N"/>
</dbReference>
<dbReference type="Gene3D" id="3.30.1370.10">
    <property type="entry name" value="K Homology domain, type 1"/>
    <property type="match status" value="1"/>
</dbReference>
<dbReference type="SUPFAM" id="SSF109604">
    <property type="entry name" value="HD-domain/PDEase-like"/>
    <property type="match status" value="1"/>
</dbReference>
<evidence type="ECO:0000256" key="4">
    <source>
        <dbReference type="ARBA" id="ARBA00022884"/>
    </source>
</evidence>
<keyword evidence="1 5" id="KW-0540">Nuclease</keyword>
<dbReference type="GO" id="GO:0004521">
    <property type="term" value="F:RNA endonuclease activity"/>
    <property type="evidence" value="ECO:0007669"/>
    <property type="project" value="UniProtKB-UniRule"/>
</dbReference>
<dbReference type="GO" id="GO:0016787">
    <property type="term" value="F:hydrolase activity"/>
    <property type="evidence" value="ECO:0007669"/>
    <property type="project" value="UniProtKB-KW"/>
</dbReference>
<dbReference type="SMART" id="SM00471">
    <property type="entry name" value="HDc"/>
    <property type="match status" value="1"/>
</dbReference>
<dbReference type="InterPro" id="IPR003607">
    <property type="entry name" value="HD/PDEase_dom"/>
</dbReference>
<dbReference type="NCBIfam" id="TIGR03319">
    <property type="entry name" value="RNase_Y"/>
    <property type="match status" value="1"/>
</dbReference>
<evidence type="ECO:0000256" key="6">
    <source>
        <dbReference type="NCBIfam" id="TIGR03319"/>
    </source>
</evidence>
<dbReference type="Pfam" id="PF00013">
    <property type="entry name" value="KH_1"/>
    <property type="match status" value="1"/>
</dbReference>
<keyword evidence="3 5" id="KW-0378">Hydrolase</keyword>
<dbReference type="HAMAP" id="MF_00335">
    <property type="entry name" value="RNase_Y"/>
    <property type="match status" value="1"/>
</dbReference>
<dbReference type="PROSITE" id="PS50084">
    <property type="entry name" value="KH_TYPE_1"/>
    <property type="match status" value="1"/>
</dbReference>
<dbReference type="GO" id="GO:0003723">
    <property type="term" value="F:RNA binding"/>
    <property type="evidence" value="ECO:0007669"/>
    <property type="project" value="UniProtKB-UniRule"/>
</dbReference>
<dbReference type="GO" id="GO:0006402">
    <property type="term" value="P:mRNA catabolic process"/>
    <property type="evidence" value="ECO:0007669"/>
    <property type="project" value="UniProtKB-UniRule"/>
</dbReference>
<comment type="similarity">
    <text evidence="5">Belongs to the RNase Y family.</text>
</comment>
<dbReference type="InterPro" id="IPR006675">
    <property type="entry name" value="HDIG_dom"/>
</dbReference>
<dbReference type="Gene3D" id="1.10.3210.10">
    <property type="entry name" value="Hypothetical protein af1432"/>
    <property type="match status" value="1"/>
</dbReference>
<reference evidence="10" key="1">
    <citation type="submission" date="2017-09" db="EMBL/GenBank/DDBJ databases">
        <title>Depth-based differentiation of microbial function through sediment-hosted aquifers and enrichment of novel symbionts in the deep terrestrial subsurface.</title>
        <authorList>
            <person name="Probst A.J."/>
            <person name="Ladd B."/>
            <person name="Jarett J.K."/>
            <person name="Geller-Mcgrath D.E."/>
            <person name="Sieber C.M.K."/>
            <person name="Emerson J.B."/>
            <person name="Anantharaman K."/>
            <person name="Thomas B.C."/>
            <person name="Malmstrom R."/>
            <person name="Stieglmeier M."/>
            <person name="Klingl A."/>
            <person name="Woyke T."/>
            <person name="Ryan C.M."/>
            <person name="Banfield J.F."/>
        </authorList>
    </citation>
    <scope>NUCLEOTIDE SEQUENCE [LARGE SCALE GENOMIC DNA]</scope>
</reference>
<organism evidence="9 10">
    <name type="scientific">Candidatus Harrisonbacteria bacterium CG10_big_fil_rev_8_21_14_0_10_38_8</name>
    <dbReference type="NCBI Taxonomy" id="1974582"/>
    <lineage>
        <taxon>Bacteria</taxon>
        <taxon>Candidatus Harrisoniibacteriota</taxon>
    </lineage>
</organism>
<dbReference type="InterPro" id="IPR004087">
    <property type="entry name" value="KH_dom"/>
</dbReference>
<dbReference type="Proteomes" id="UP000229112">
    <property type="component" value="Unassembled WGS sequence"/>
</dbReference>
<gene>
    <name evidence="5 9" type="primary">rny</name>
    <name evidence="9" type="ORF">COU06_00105</name>
</gene>
<evidence type="ECO:0000256" key="7">
    <source>
        <dbReference type="SAM" id="Coils"/>
    </source>
</evidence>
<dbReference type="Pfam" id="PF12072">
    <property type="entry name" value="RNase_Y_N"/>
    <property type="match status" value="1"/>
</dbReference>
<dbReference type="CDD" id="cd22431">
    <property type="entry name" value="KH-I_RNaseY"/>
    <property type="match status" value="1"/>
</dbReference>
<feature type="coiled-coil region" evidence="7">
    <location>
        <begin position="28"/>
        <end position="168"/>
    </location>
</feature>
<comment type="function">
    <text evidence="5">Endoribonuclease that initiates mRNA decay.</text>
</comment>
<keyword evidence="7" id="KW-0175">Coiled coil</keyword>
<evidence type="ECO:0000259" key="8">
    <source>
        <dbReference type="PROSITE" id="PS51831"/>
    </source>
</evidence>
<comment type="caution">
    <text evidence="9">The sequence shown here is derived from an EMBL/GenBank/DDBJ whole genome shotgun (WGS) entry which is preliminary data.</text>
</comment>
<evidence type="ECO:0000256" key="3">
    <source>
        <dbReference type="ARBA" id="ARBA00022801"/>
    </source>
</evidence>
<dbReference type="Pfam" id="PF01966">
    <property type="entry name" value="HD"/>
    <property type="match status" value="1"/>
</dbReference>
<evidence type="ECO:0000313" key="9">
    <source>
        <dbReference type="EMBL" id="PIT93363.1"/>
    </source>
</evidence>
<dbReference type="GO" id="GO:0005886">
    <property type="term" value="C:plasma membrane"/>
    <property type="evidence" value="ECO:0007669"/>
    <property type="project" value="UniProtKB-UniRule"/>
</dbReference>
<dbReference type="EMBL" id="PFAY01000002">
    <property type="protein sequence ID" value="PIT93363.1"/>
    <property type="molecule type" value="Genomic_DNA"/>
</dbReference>
<dbReference type="PANTHER" id="PTHR12826">
    <property type="entry name" value="RIBONUCLEASE Y"/>
    <property type="match status" value="1"/>
</dbReference>
<keyword evidence="2 5" id="KW-0255">Endonuclease</keyword>
<keyword evidence="4 5" id="KW-0694">RNA-binding</keyword>
<dbReference type="PANTHER" id="PTHR12826:SF15">
    <property type="entry name" value="RIBONUCLEASE Y"/>
    <property type="match status" value="1"/>
</dbReference>
<dbReference type="InterPro" id="IPR004088">
    <property type="entry name" value="KH_dom_type_1"/>
</dbReference>
<dbReference type="NCBIfam" id="TIGR00277">
    <property type="entry name" value="HDIG"/>
    <property type="match status" value="1"/>
</dbReference>
<dbReference type="SMART" id="SM00322">
    <property type="entry name" value="KH"/>
    <property type="match status" value="1"/>
</dbReference>
<name>A0A2M6WKR9_9BACT</name>
<feature type="domain" description="HD" evidence="8">
    <location>
        <begin position="323"/>
        <end position="416"/>
    </location>
</feature>
<accession>A0A2M6WKR9</accession>
<evidence type="ECO:0000313" key="10">
    <source>
        <dbReference type="Proteomes" id="UP000229112"/>
    </source>
</evidence>
<evidence type="ECO:0000256" key="5">
    <source>
        <dbReference type="HAMAP-Rule" id="MF_00335"/>
    </source>
</evidence>
<dbReference type="SUPFAM" id="SSF54791">
    <property type="entry name" value="Eukaryotic type KH-domain (KH-domain type I)"/>
    <property type="match status" value="1"/>
</dbReference>
<evidence type="ECO:0000256" key="1">
    <source>
        <dbReference type="ARBA" id="ARBA00022722"/>
    </source>
</evidence>
<dbReference type="EC" id="3.1.-.-" evidence="5 6"/>